<sequence length="90" mass="10321">MLLQNGYLKWNLNPSNLFSFLVLRLSSVLSIRGLLADEPIEKRSEVKEQRMDTEKGIIAVAWYDKRRILATSTNLGMKPKSTVKRSNGRQ</sequence>
<protein>
    <submittedName>
        <fullName evidence="1">Uncharacterized protein</fullName>
    </submittedName>
</protein>
<reference evidence="1 2" key="1">
    <citation type="submission" date="2015-01" db="EMBL/GenBank/DDBJ databases">
        <title>Evolution of Trichinella species and genotypes.</title>
        <authorList>
            <person name="Korhonen P.K."/>
            <person name="Edoardo P."/>
            <person name="Giuseppe L.R."/>
            <person name="Gasser R.B."/>
        </authorList>
    </citation>
    <scope>NUCLEOTIDE SEQUENCE [LARGE SCALE GENOMIC DNA]</scope>
    <source>
        <strain evidence="1">ISS3</strain>
    </source>
</reference>
<comment type="caution">
    <text evidence="1">The sequence shown here is derived from an EMBL/GenBank/DDBJ whole genome shotgun (WGS) entry which is preliminary data.</text>
</comment>
<dbReference type="Proteomes" id="UP000054776">
    <property type="component" value="Unassembled WGS sequence"/>
</dbReference>
<dbReference type="OrthoDB" id="122438at2759"/>
<dbReference type="InParanoid" id="A0A0V1B7R0"/>
<name>A0A0V1B7R0_TRISP</name>
<organism evidence="1 2">
    <name type="scientific">Trichinella spiralis</name>
    <name type="common">Trichina worm</name>
    <dbReference type="NCBI Taxonomy" id="6334"/>
    <lineage>
        <taxon>Eukaryota</taxon>
        <taxon>Metazoa</taxon>
        <taxon>Ecdysozoa</taxon>
        <taxon>Nematoda</taxon>
        <taxon>Enoplea</taxon>
        <taxon>Dorylaimia</taxon>
        <taxon>Trichinellida</taxon>
        <taxon>Trichinellidae</taxon>
        <taxon>Trichinella</taxon>
    </lineage>
</organism>
<evidence type="ECO:0000313" key="1">
    <source>
        <dbReference type="EMBL" id="KRY33015.1"/>
    </source>
</evidence>
<evidence type="ECO:0000313" key="2">
    <source>
        <dbReference type="Proteomes" id="UP000054776"/>
    </source>
</evidence>
<dbReference type="EMBL" id="JYDH01000089">
    <property type="protein sequence ID" value="KRY33015.1"/>
    <property type="molecule type" value="Genomic_DNA"/>
</dbReference>
<dbReference type="AlphaFoldDB" id="A0A0V1B7R0"/>
<accession>A0A0V1B7R0</accession>
<keyword evidence="2" id="KW-1185">Reference proteome</keyword>
<gene>
    <name evidence="1" type="ORF">T01_8894</name>
</gene>
<proteinExistence type="predicted"/>